<gene>
    <name evidence="3" type="ORF">SASPL_126695</name>
</gene>
<evidence type="ECO:0000313" key="4">
    <source>
        <dbReference type="Proteomes" id="UP000298416"/>
    </source>
</evidence>
<feature type="transmembrane region" description="Helical" evidence="2">
    <location>
        <begin position="192"/>
        <end position="214"/>
    </location>
</feature>
<protein>
    <recommendedName>
        <fullName evidence="5">Multidrug resistance protein, MATE family</fullName>
    </recommendedName>
</protein>
<dbReference type="GO" id="GO:0042910">
    <property type="term" value="F:xenobiotic transmembrane transporter activity"/>
    <property type="evidence" value="ECO:0007669"/>
    <property type="project" value="InterPro"/>
</dbReference>
<comment type="caution">
    <text evidence="3">The sequence shown here is derived from an EMBL/GenBank/DDBJ whole genome shotgun (WGS) entry which is preliminary data.</text>
</comment>
<evidence type="ECO:0008006" key="5">
    <source>
        <dbReference type="Google" id="ProtNLM"/>
    </source>
</evidence>
<evidence type="ECO:0000256" key="2">
    <source>
        <dbReference type="SAM" id="Phobius"/>
    </source>
</evidence>
<keyword evidence="4" id="KW-1185">Reference proteome</keyword>
<dbReference type="EMBL" id="PNBA02000009">
    <property type="protein sequence ID" value="KAG6413979.1"/>
    <property type="molecule type" value="Genomic_DNA"/>
</dbReference>
<dbReference type="Pfam" id="PF01554">
    <property type="entry name" value="MatE"/>
    <property type="match status" value="1"/>
</dbReference>
<evidence type="ECO:0000313" key="3">
    <source>
        <dbReference type="EMBL" id="KAG6413979.1"/>
    </source>
</evidence>
<keyword evidence="2" id="KW-0812">Transmembrane</keyword>
<dbReference type="GO" id="GO:0015297">
    <property type="term" value="F:antiporter activity"/>
    <property type="evidence" value="ECO:0007669"/>
    <property type="project" value="InterPro"/>
</dbReference>
<reference evidence="3" key="2">
    <citation type="submission" date="2020-08" db="EMBL/GenBank/DDBJ databases">
        <title>Plant Genome Project.</title>
        <authorList>
            <person name="Zhang R.-G."/>
        </authorList>
    </citation>
    <scope>NUCLEOTIDE SEQUENCE</scope>
    <source>
        <strain evidence="3">Huo1</strain>
        <tissue evidence="3">Leaf</tissue>
    </source>
</reference>
<dbReference type="Proteomes" id="UP000298416">
    <property type="component" value="Unassembled WGS sequence"/>
</dbReference>
<dbReference type="InterPro" id="IPR002528">
    <property type="entry name" value="MATE_fam"/>
</dbReference>
<name>A0A8X8XJY8_SALSN</name>
<comment type="similarity">
    <text evidence="1">Belongs to the multi antimicrobial extrusion (MATE) (TC 2.A.66.1) family.</text>
</comment>
<feature type="transmembrane region" description="Helical" evidence="2">
    <location>
        <begin position="164"/>
        <end position="186"/>
    </location>
</feature>
<dbReference type="GO" id="GO:0016020">
    <property type="term" value="C:membrane"/>
    <property type="evidence" value="ECO:0007669"/>
    <property type="project" value="InterPro"/>
</dbReference>
<evidence type="ECO:0000256" key="1">
    <source>
        <dbReference type="ARBA" id="ARBA00010199"/>
    </source>
</evidence>
<keyword evidence="2" id="KW-0472">Membrane</keyword>
<accession>A0A8X8XJY8</accession>
<organism evidence="3">
    <name type="scientific">Salvia splendens</name>
    <name type="common">Scarlet sage</name>
    <dbReference type="NCBI Taxonomy" id="180675"/>
    <lineage>
        <taxon>Eukaryota</taxon>
        <taxon>Viridiplantae</taxon>
        <taxon>Streptophyta</taxon>
        <taxon>Embryophyta</taxon>
        <taxon>Tracheophyta</taxon>
        <taxon>Spermatophyta</taxon>
        <taxon>Magnoliopsida</taxon>
        <taxon>eudicotyledons</taxon>
        <taxon>Gunneridae</taxon>
        <taxon>Pentapetalae</taxon>
        <taxon>asterids</taxon>
        <taxon>lamiids</taxon>
        <taxon>Lamiales</taxon>
        <taxon>Lamiaceae</taxon>
        <taxon>Nepetoideae</taxon>
        <taxon>Mentheae</taxon>
        <taxon>Salviinae</taxon>
        <taxon>Salvia</taxon>
        <taxon>Salvia subgen. Calosphace</taxon>
        <taxon>core Calosphace</taxon>
    </lineage>
</organism>
<feature type="transmembrane region" description="Helical" evidence="2">
    <location>
        <begin position="91"/>
        <end position="112"/>
    </location>
</feature>
<sequence length="248" mass="26887">MCCGAGSLSLYWGFCKDGWKGSSSDAFREIWAFLRLSFASTVMLCLEVWYMMSIIVLAGGLDDAITSVGALSICVRVSNELGLGRARAAKYSVYVTLFQSLVIGIVCMIAILATRNHFAVIYTDSPIMQQAVARLSGLLSITVLLNNIQPVISGVAIGGWQGVVAYINLACYYIVGVPLGYLLGYVGDLGVLGLWGGIIVGIGLQTLVLILLIYRTNWDKEDEQTSERMRKWGGQDIDVAMKPSANHL</sequence>
<proteinExistence type="inferred from homology"/>
<dbReference type="AlphaFoldDB" id="A0A8X8XJY8"/>
<keyword evidence="2" id="KW-1133">Transmembrane helix</keyword>
<feature type="transmembrane region" description="Helical" evidence="2">
    <location>
        <begin position="132"/>
        <end position="152"/>
    </location>
</feature>
<feature type="transmembrane region" description="Helical" evidence="2">
    <location>
        <begin position="30"/>
        <end position="50"/>
    </location>
</feature>
<dbReference type="PANTHER" id="PTHR11206">
    <property type="entry name" value="MULTIDRUG RESISTANCE PROTEIN"/>
    <property type="match status" value="1"/>
</dbReference>
<reference evidence="3" key="1">
    <citation type="submission" date="2018-01" db="EMBL/GenBank/DDBJ databases">
        <authorList>
            <person name="Mao J.F."/>
        </authorList>
    </citation>
    <scope>NUCLEOTIDE SEQUENCE</scope>
    <source>
        <strain evidence="3">Huo1</strain>
        <tissue evidence="3">Leaf</tissue>
    </source>
</reference>